<keyword evidence="5 6" id="KW-0472">Membrane</keyword>
<evidence type="ECO:0000256" key="2">
    <source>
        <dbReference type="ARBA" id="ARBA00022692"/>
    </source>
</evidence>
<dbReference type="PROSITE" id="PS50845">
    <property type="entry name" value="RETICULON"/>
    <property type="match status" value="1"/>
</dbReference>
<protein>
    <recommendedName>
        <fullName evidence="6">Reticulon-like protein</fullName>
    </recommendedName>
</protein>
<evidence type="ECO:0000313" key="9">
    <source>
        <dbReference type="WBParaSite" id="TMUE_2000007274.1"/>
    </source>
</evidence>
<evidence type="ECO:0000256" key="3">
    <source>
        <dbReference type="ARBA" id="ARBA00022824"/>
    </source>
</evidence>
<feature type="transmembrane region" description="Helical" evidence="6">
    <location>
        <begin position="242"/>
        <end position="260"/>
    </location>
</feature>
<keyword evidence="4 6" id="KW-1133">Transmembrane helix</keyword>
<sequence length="323" mass="35935">MVDCNAQVSEDGTATLLSCDATKATEKQYRRNTFQQNEKYIYFTGNSDFTTTGSYEGAMRDVINQGQSCNTSVDETSTKSSGRTAPTVISDIQSQQTSGPIADTLAASSSSNSVRLMQADLSPQPYISLHHIDHRIQSIVYWERPVKSVIALTVGLVLLLCIHTFSFVTTLSAMAVIVIIAAIIFRIIVALVISDPRKRDAILHDVEIIRLPRDRWQAQYRAFREATEFAGSRLKEAIRTSGYQDVLKAVAVSVGMILVGNFLDTTRLLIIAYAAMFTVPYVVKNRRSEICQATKMIKSILPWPDVKKSLKRHSKKFAATHSY</sequence>
<feature type="transmembrane region" description="Helical" evidence="6">
    <location>
        <begin position="149"/>
        <end position="168"/>
    </location>
</feature>
<name>A0A5S6QJD6_TRIMR</name>
<keyword evidence="2 6" id="KW-0812">Transmembrane</keyword>
<feature type="domain" description="Reticulon" evidence="7">
    <location>
        <begin position="136"/>
        <end position="301"/>
    </location>
</feature>
<evidence type="ECO:0000256" key="6">
    <source>
        <dbReference type="RuleBase" id="RU363132"/>
    </source>
</evidence>
<feature type="transmembrane region" description="Helical" evidence="6">
    <location>
        <begin position="174"/>
        <end position="193"/>
    </location>
</feature>
<reference evidence="9" key="1">
    <citation type="submission" date="2019-12" db="UniProtKB">
        <authorList>
            <consortium name="WormBaseParasite"/>
        </authorList>
    </citation>
    <scope>IDENTIFICATION</scope>
</reference>
<keyword evidence="3 6" id="KW-0256">Endoplasmic reticulum</keyword>
<dbReference type="Proteomes" id="UP000046395">
    <property type="component" value="Unassembled WGS sequence"/>
</dbReference>
<keyword evidence="8" id="KW-1185">Reference proteome</keyword>
<dbReference type="AlphaFoldDB" id="A0A5S6QJD6"/>
<dbReference type="Pfam" id="PF02453">
    <property type="entry name" value="Reticulon"/>
    <property type="match status" value="1"/>
</dbReference>
<dbReference type="GO" id="GO:0005789">
    <property type="term" value="C:endoplasmic reticulum membrane"/>
    <property type="evidence" value="ECO:0007669"/>
    <property type="project" value="UniProtKB-SubCell"/>
</dbReference>
<evidence type="ECO:0000259" key="7">
    <source>
        <dbReference type="PROSITE" id="PS50845"/>
    </source>
</evidence>
<organism evidence="8 9">
    <name type="scientific">Trichuris muris</name>
    <name type="common">Mouse whipworm</name>
    <dbReference type="NCBI Taxonomy" id="70415"/>
    <lineage>
        <taxon>Eukaryota</taxon>
        <taxon>Metazoa</taxon>
        <taxon>Ecdysozoa</taxon>
        <taxon>Nematoda</taxon>
        <taxon>Enoplea</taxon>
        <taxon>Dorylaimia</taxon>
        <taxon>Trichinellida</taxon>
        <taxon>Trichuridae</taxon>
        <taxon>Trichuris</taxon>
    </lineage>
</organism>
<evidence type="ECO:0000256" key="1">
    <source>
        <dbReference type="ARBA" id="ARBA00004477"/>
    </source>
</evidence>
<accession>A0A5S6QJD6</accession>
<comment type="subcellular location">
    <subcellularLocation>
        <location evidence="1 6">Endoplasmic reticulum membrane</location>
        <topology evidence="1 6">Multi-pass membrane protein</topology>
    </subcellularLocation>
</comment>
<dbReference type="STRING" id="70415.A0A5S6QJD6"/>
<evidence type="ECO:0000313" key="8">
    <source>
        <dbReference type="Proteomes" id="UP000046395"/>
    </source>
</evidence>
<evidence type="ECO:0000256" key="4">
    <source>
        <dbReference type="ARBA" id="ARBA00022989"/>
    </source>
</evidence>
<dbReference type="WBParaSite" id="TMUE_2000007274.1">
    <property type="protein sequence ID" value="TMUE_2000007274.1"/>
    <property type="gene ID" value="WBGene00299830"/>
</dbReference>
<dbReference type="InterPro" id="IPR003388">
    <property type="entry name" value="Reticulon"/>
</dbReference>
<proteinExistence type="predicted"/>
<evidence type="ECO:0000256" key="5">
    <source>
        <dbReference type="ARBA" id="ARBA00023136"/>
    </source>
</evidence>